<dbReference type="RefSeq" id="WP_167664334.1">
    <property type="nucleotide sequence ID" value="NZ_JACMYG010000002.1"/>
</dbReference>
<evidence type="ECO:0000313" key="1">
    <source>
        <dbReference type="EMBL" id="MBC2688782.1"/>
    </source>
</evidence>
<dbReference type="EMBL" id="JACMYG010000002">
    <property type="protein sequence ID" value="MBC2688782.1"/>
    <property type="molecule type" value="Genomic_DNA"/>
</dbReference>
<dbReference type="AlphaFoldDB" id="A0A7X1GA99"/>
<proteinExistence type="predicted"/>
<sequence>MSPKVTRDLKFSFDNQRLAYDVGEFWDWAFSNITTPVIRGVMIEFILARHLIDHVDDIVLGRVLDLTHQVPLPGQLAKSLAPFYSNQPHGDVFDLQLTWGVTIEIKSTSNRENWRLNKTCRWNMAKDKNKVEKVFPAQYYILAVVEKDPEVSVTHLNLSEAEFYLCSGRTLDINVEAPQKSVGFKKFSEISVRCGFSELVPVLHELQRQEHERVRNLLVPRWKQSRPPSFHSNFMPLAVEANGKVTGAWYQGGSGALSNPTAIDVRWVDGANPDWRDWEAVGFKYEPEI</sequence>
<accession>A0A7X1GA99</accession>
<gene>
    <name evidence="1" type="ORF">H7995_03105</name>
</gene>
<keyword evidence="2" id="KW-1185">Reference proteome</keyword>
<organism evidence="1 2">
    <name type="scientific">Pseudomonas kielensis</name>
    <dbReference type="NCBI Taxonomy" id="2762577"/>
    <lineage>
        <taxon>Bacteria</taxon>
        <taxon>Pseudomonadati</taxon>
        <taxon>Pseudomonadota</taxon>
        <taxon>Gammaproteobacteria</taxon>
        <taxon>Pseudomonadales</taxon>
        <taxon>Pseudomonadaceae</taxon>
        <taxon>Pseudomonas</taxon>
    </lineage>
</organism>
<protein>
    <submittedName>
        <fullName evidence="1">Uncharacterized protein</fullName>
    </submittedName>
</protein>
<dbReference type="Proteomes" id="UP000526003">
    <property type="component" value="Unassembled WGS sequence"/>
</dbReference>
<evidence type="ECO:0000313" key="2">
    <source>
        <dbReference type="Proteomes" id="UP000526003"/>
    </source>
</evidence>
<name>A0A7X1GA99_9PSED</name>
<reference evidence="1 2" key="1">
    <citation type="submission" date="2020-08" db="EMBL/GenBank/DDBJ databases">
        <title>Pseudomonas sp. nov.</title>
        <authorList>
            <person name="Gieschler S."/>
            <person name="Fiedler G."/>
            <person name="Brinks E."/>
            <person name="Boehnlein C."/>
            <person name="Franz C.M.A.P."/>
            <person name="Kabisch J."/>
        </authorList>
    </citation>
    <scope>NUCLEOTIDE SEQUENCE [LARGE SCALE GENOMIC DNA]</scope>
    <source>
        <strain evidence="1 2">MBT-1</strain>
    </source>
</reference>
<comment type="caution">
    <text evidence="1">The sequence shown here is derived from an EMBL/GenBank/DDBJ whole genome shotgun (WGS) entry which is preliminary data.</text>
</comment>